<evidence type="ECO:0000256" key="1">
    <source>
        <dbReference type="ARBA" id="ARBA00004477"/>
    </source>
</evidence>
<accession>A0A5C3Q3Y3</accession>
<evidence type="ECO:0000256" key="6">
    <source>
        <dbReference type="ARBA" id="ARBA00022989"/>
    </source>
</evidence>
<reference evidence="9 10" key="1">
    <citation type="journal article" date="2019" name="Nat. Ecol. Evol.">
        <title>Megaphylogeny resolves global patterns of mushroom evolution.</title>
        <authorList>
            <person name="Varga T."/>
            <person name="Krizsan K."/>
            <person name="Foldi C."/>
            <person name="Dima B."/>
            <person name="Sanchez-Garcia M."/>
            <person name="Sanchez-Ramirez S."/>
            <person name="Szollosi G.J."/>
            <person name="Szarkandi J.G."/>
            <person name="Papp V."/>
            <person name="Albert L."/>
            <person name="Andreopoulos W."/>
            <person name="Angelini C."/>
            <person name="Antonin V."/>
            <person name="Barry K.W."/>
            <person name="Bougher N.L."/>
            <person name="Buchanan P."/>
            <person name="Buyck B."/>
            <person name="Bense V."/>
            <person name="Catcheside P."/>
            <person name="Chovatia M."/>
            <person name="Cooper J."/>
            <person name="Damon W."/>
            <person name="Desjardin D."/>
            <person name="Finy P."/>
            <person name="Geml J."/>
            <person name="Haridas S."/>
            <person name="Hughes K."/>
            <person name="Justo A."/>
            <person name="Karasinski D."/>
            <person name="Kautmanova I."/>
            <person name="Kiss B."/>
            <person name="Kocsube S."/>
            <person name="Kotiranta H."/>
            <person name="LaButti K.M."/>
            <person name="Lechner B.E."/>
            <person name="Liimatainen K."/>
            <person name="Lipzen A."/>
            <person name="Lukacs Z."/>
            <person name="Mihaltcheva S."/>
            <person name="Morgado L.N."/>
            <person name="Niskanen T."/>
            <person name="Noordeloos M.E."/>
            <person name="Ohm R.A."/>
            <person name="Ortiz-Santana B."/>
            <person name="Ovrebo C."/>
            <person name="Racz N."/>
            <person name="Riley R."/>
            <person name="Savchenko A."/>
            <person name="Shiryaev A."/>
            <person name="Soop K."/>
            <person name="Spirin V."/>
            <person name="Szebenyi C."/>
            <person name="Tomsovsky M."/>
            <person name="Tulloss R.E."/>
            <person name="Uehling J."/>
            <person name="Grigoriev I.V."/>
            <person name="Vagvolgyi C."/>
            <person name="Papp T."/>
            <person name="Martin F.M."/>
            <person name="Miettinen O."/>
            <person name="Hibbett D.S."/>
            <person name="Nagy L.G."/>
        </authorList>
    </citation>
    <scope>NUCLEOTIDE SEQUENCE [LARGE SCALE GENOMIC DNA]</scope>
    <source>
        <strain evidence="9 10">CBS 309.79</strain>
    </source>
</reference>
<dbReference type="InterPro" id="IPR008504">
    <property type="entry name" value="Emc6"/>
</dbReference>
<keyword evidence="6 8" id="KW-1133">Transmembrane helix</keyword>
<keyword evidence="5" id="KW-0256">Endoplasmic reticulum</keyword>
<dbReference type="STRING" id="1884261.A0A5C3Q3Y3"/>
<dbReference type="EMBL" id="ML178854">
    <property type="protein sequence ID" value="TFK96815.1"/>
    <property type="molecule type" value="Genomic_DNA"/>
</dbReference>
<dbReference type="PANTHER" id="PTHR20994">
    <property type="entry name" value="ER MEMBRANE PROTEIN COMPLEX SUBUNIT 6"/>
    <property type="match status" value="1"/>
</dbReference>
<sequence length="112" mass="11846">MADPSSDPNIAAQLLYPPNIAHNTSLASVKFIAACFTGAAAGILRLTNYAGFIFFAVSVLLTAVSIGMIGCGGKPGKYVKGGWGELVMPSQENISTFVLVWTLFYGVIHVYD</sequence>
<comment type="similarity">
    <text evidence="2">Belongs to the EMC6 family.</text>
</comment>
<evidence type="ECO:0000313" key="9">
    <source>
        <dbReference type="EMBL" id="TFK96815.1"/>
    </source>
</evidence>
<feature type="transmembrane region" description="Helical" evidence="8">
    <location>
        <begin position="52"/>
        <end position="73"/>
    </location>
</feature>
<evidence type="ECO:0000256" key="2">
    <source>
        <dbReference type="ARBA" id="ARBA00009436"/>
    </source>
</evidence>
<evidence type="ECO:0000313" key="10">
    <source>
        <dbReference type="Proteomes" id="UP000305067"/>
    </source>
</evidence>
<dbReference type="InterPro" id="IPR029008">
    <property type="entry name" value="EMC6-like"/>
</dbReference>
<protein>
    <recommendedName>
        <fullName evidence="3">ER membrane protein complex subunit 6</fullName>
    </recommendedName>
</protein>
<keyword evidence="10" id="KW-1185">Reference proteome</keyword>
<dbReference type="Pfam" id="PF07019">
    <property type="entry name" value="EMC6"/>
    <property type="match status" value="1"/>
</dbReference>
<evidence type="ECO:0000256" key="5">
    <source>
        <dbReference type="ARBA" id="ARBA00022824"/>
    </source>
</evidence>
<name>A0A5C3Q3Y3_9AGAR</name>
<gene>
    <name evidence="9" type="ORF">BDV98DRAFT_575469</name>
</gene>
<dbReference type="PANTHER" id="PTHR20994:SF0">
    <property type="entry name" value="ER MEMBRANE PROTEIN COMPLEX SUBUNIT 6"/>
    <property type="match status" value="1"/>
</dbReference>
<dbReference type="GO" id="GO:0000045">
    <property type="term" value="P:autophagosome assembly"/>
    <property type="evidence" value="ECO:0007669"/>
    <property type="project" value="TreeGrafter"/>
</dbReference>
<dbReference type="GO" id="GO:0034975">
    <property type="term" value="P:protein folding in endoplasmic reticulum"/>
    <property type="evidence" value="ECO:0007669"/>
    <property type="project" value="TreeGrafter"/>
</dbReference>
<evidence type="ECO:0000256" key="3">
    <source>
        <dbReference type="ARBA" id="ARBA00020827"/>
    </source>
</evidence>
<comment type="subcellular location">
    <subcellularLocation>
        <location evidence="1">Endoplasmic reticulum membrane</location>
        <topology evidence="1">Multi-pass membrane protein</topology>
    </subcellularLocation>
</comment>
<keyword evidence="7 8" id="KW-0472">Membrane</keyword>
<keyword evidence="4 8" id="KW-0812">Transmembrane</keyword>
<evidence type="ECO:0000256" key="8">
    <source>
        <dbReference type="SAM" id="Phobius"/>
    </source>
</evidence>
<evidence type="ECO:0000256" key="7">
    <source>
        <dbReference type="ARBA" id="ARBA00023136"/>
    </source>
</evidence>
<proteinExistence type="inferred from homology"/>
<dbReference type="GO" id="GO:0072546">
    <property type="term" value="C:EMC complex"/>
    <property type="evidence" value="ECO:0007669"/>
    <property type="project" value="InterPro"/>
</dbReference>
<dbReference type="OrthoDB" id="16510at2759"/>
<evidence type="ECO:0000256" key="4">
    <source>
        <dbReference type="ARBA" id="ARBA00022692"/>
    </source>
</evidence>
<organism evidence="9 10">
    <name type="scientific">Pterulicium gracile</name>
    <dbReference type="NCBI Taxonomy" id="1884261"/>
    <lineage>
        <taxon>Eukaryota</taxon>
        <taxon>Fungi</taxon>
        <taxon>Dikarya</taxon>
        <taxon>Basidiomycota</taxon>
        <taxon>Agaricomycotina</taxon>
        <taxon>Agaricomycetes</taxon>
        <taxon>Agaricomycetidae</taxon>
        <taxon>Agaricales</taxon>
        <taxon>Pleurotineae</taxon>
        <taxon>Pterulaceae</taxon>
        <taxon>Pterulicium</taxon>
    </lineage>
</organism>
<feature type="transmembrane region" description="Helical" evidence="8">
    <location>
        <begin position="94"/>
        <end position="111"/>
    </location>
</feature>
<dbReference type="Proteomes" id="UP000305067">
    <property type="component" value="Unassembled WGS sequence"/>
</dbReference>
<dbReference type="AlphaFoldDB" id="A0A5C3Q3Y3"/>